<dbReference type="SUPFAM" id="SSF51445">
    <property type="entry name" value="(Trans)glycosidases"/>
    <property type="match status" value="1"/>
</dbReference>
<dbReference type="InterPro" id="IPR017853">
    <property type="entry name" value="GH"/>
</dbReference>
<evidence type="ECO:0000259" key="17">
    <source>
        <dbReference type="Pfam" id="PF00703"/>
    </source>
</evidence>
<dbReference type="Pfam" id="PF22666">
    <property type="entry name" value="Glyco_hydro_2_N2"/>
    <property type="match status" value="1"/>
</dbReference>
<dbReference type="PANTHER" id="PTHR43730:SF1">
    <property type="entry name" value="BETA-MANNOSIDASE"/>
    <property type="match status" value="1"/>
</dbReference>
<name>A0A081BZB7_VECG1</name>
<evidence type="ECO:0000256" key="15">
    <source>
        <dbReference type="ARBA" id="ARBA00041614"/>
    </source>
</evidence>
<organism evidence="21">
    <name type="scientific">Vecturithrix granuli</name>
    <dbReference type="NCBI Taxonomy" id="1499967"/>
    <lineage>
        <taxon>Bacteria</taxon>
        <taxon>Candidatus Moduliflexota</taxon>
        <taxon>Candidatus Vecturitrichia</taxon>
        <taxon>Candidatus Vecturitrichales</taxon>
        <taxon>Candidatus Vecturitrichaceae</taxon>
        <taxon>Candidatus Vecturithrix</taxon>
    </lineage>
</organism>
<dbReference type="GO" id="GO:0005975">
    <property type="term" value="P:carbohydrate metabolic process"/>
    <property type="evidence" value="ECO:0007669"/>
    <property type="project" value="InterPro"/>
</dbReference>
<dbReference type="EC" id="3.2.1.25" evidence="6"/>
<dbReference type="Proteomes" id="UP000030661">
    <property type="component" value="Unassembled WGS sequence"/>
</dbReference>
<dbReference type="Pfam" id="PF17786">
    <property type="entry name" value="Mannosidase_ig"/>
    <property type="match status" value="1"/>
</dbReference>
<evidence type="ECO:0000259" key="19">
    <source>
        <dbReference type="Pfam" id="PF17786"/>
    </source>
</evidence>
<evidence type="ECO:0000256" key="6">
    <source>
        <dbReference type="ARBA" id="ARBA00012754"/>
    </source>
</evidence>
<dbReference type="HOGENOM" id="CLU_005015_3_2_0"/>
<dbReference type="GO" id="GO:0005764">
    <property type="term" value="C:lysosome"/>
    <property type="evidence" value="ECO:0007669"/>
    <property type="project" value="UniProtKB-SubCell"/>
</dbReference>
<dbReference type="GO" id="GO:0006516">
    <property type="term" value="P:glycoprotein catabolic process"/>
    <property type="evidence" value="ECO:0007669"/>
    <property type="project" value="TreeGrafter"/>
</dbReference>
<dbReference type="SUPFAM" id="SSF49785">
    <property type="entry name" value="Galactose-binding domain-like"/>
    <property type="match status" value="1"/>
</dbReference>
<keyword evidence="10" id="KW-0325">Glycoprotein</keyword>
<comment type="pathway">
    <text evidence="4">Glycan metabolism; N-glycan degradation.</text>
</comment>
<dbReference type="FunFam" id="3.20.20.80:FF:000050">
    <property type="entry name" value="Beta-mannosidase B"/>
    <property type="match status" value="1"/>
</dbReference>
<sequence length="836" mass="96251">MKLFDLGGQWRVRKQGDIETIPATVPGCVHTDLLHAEKIEDPFYRDNETRQMWIGETDWIYSRTFTLDSSLLDHQHVLLQFLGLDTLATITINGSEIGKTDNQFRTWEFDVKPYLKAGENTIEILFANTMPVIQAEQRKRYLNLTGVGHHRIDGSNRIRKSQCNYGWDWGPMCVTAGIWRPIHLLAFNTGRIQDVYITQDHSQAGRVGLQIAVNLETKEASALKAKITVLHEGDLVCETEIDLSDQPNQSEAAAKASLTIEQPKLWWPNGLGEQPFYEVNVGLLQGEKVIDSTSKRIGLRTLVLDRHPDQWGESFQFVVNGKPFFAKGANWIPADTFVTRMTREHYEYLIKSAADAHFNMLRVWGGGIYEDDVFYELCDHYGICIWQDFMFACSGYAAHDDAFVANVKQEIAENVKRLRHHPCIALWCGNNELEHIHQMFLSDTPQPGFMTWDEYTYLFDGVIGGIAKQHDPERAYWPSSSHSPLGDRKDPNNPTCGDAHLWEVWHGRQPFEWYRTCEHRFNSEFGFQSFPEPQVVNSYTAPEDRNITSYIMEWHQRSQIGNDAIIQYMLSWCQLPTSFDMLLWLSQILQGMAMKYAVEHWRRSMPRGMGTLYWQMNDCWPVASWSSIDYYGNWKALHYMAQDFFAPLLISAVEDQEWGTVEVHVTNDLLHPVSGVIRWTLADTAGKILALNTLDHSNIAAGANTKVCLLDFADHLKEEGRRKLLVWLELLVDNEVVSQNLVYFIRPKHLELYDPELTAQIQMLPHGSFAVTINAKHPALWVWPEIEGVEATYSHRFFHLMPGKAVEVHVHPERAMSLQEFEQKLKLYSLIDTYHA</sequence>
<comment type="subcellular location">
    <subcellularLocation>
        <location evidence="2">Lysosome</location>
    </subcellularLocation>
    <subcellularLocation>
        <location evidence="3">Secreted</location>
    </subcellularLocation>
</comment>
<keyword evidence="12" id="KW-0326">Glycosidase</keyword>
<evidence type="ECO:0000256" key="5">
    <source>
        <dbReference type="ARBA" id="ARBA00011738"/>
    </source>
</evidence>
<dbReference type="InterPro" id="IPR013783">
    <property type="entry name" value="Ig-like_fold"/>
</dbReference>
<evidence type="ECO:0000256" key="8">
    <source>
        <dbReference type="ARBA" id="ARBA00022729"/>
    </source>
</evidence>
<dbReference type="Gene3D" id="2.60.120.260">
    <property type="entry name" value="Galactose-binding domain-like"/>
    <property type="match status" value="1"/>
</dbReference>
<dbReference type="Gene3D" id="2.60.40.10">
    <property type="entry name" value="Immunoglobulins"/>
    <property type="match status" value="3"/>
</dbReference>
<dbReference type="InterPro" id="IPR006102">
    <property type="entry name" value="Ig-like_GH2"/>
</dbReference>
<dbReference type="InterPro" id="IPR041447">
    <property type="entry name" value="Mannosidase_ig"/>
</dbReference>
<dbReference type="InterPro" id="IPR050887">
    <property type="entry name" value="Beta-mannosidase_GH2"/>
</dbReference>
<evidence type="ECO:0000313" key="22">
    <source>
        <dbReference type="Proteomes" id="UP000030661"/>
    </source>
</evidence>
<comment type="subunit">
    <text evidence="5">Homodimer.</text>
</comment>
<comment type="similarity">
    <text evidence="13">Belongs to the glycosyl hydrolase 2 family. Beta-mannosidase B subfamily.</text>
</comment>
<evidence type="ECO:0000256" key="10">
    <source>
        <dbReference type="ARBA" id="ARBA00023180"/>
    </source>
</evidence>
<comment type="catalytic activity">
    <reaction evidence="1">
        <text>Hydrolysis of terminal, non-reducing beta-D-mannose residues in beta-D-mannosides.</text>
        <dbReference type="EC" id="3.2.1.25"/>
    </reaction>
</comment>
<keyword evidence="22" id="KW-1185">Reference proteome</keyword>
<dbReference type="Pfam" id="PF17753">
    <property type="entry name" value="Ig_mannosidase"/>
    <property type="match status" value="1"/>
</dbReference>
<dbReference type="STRING" id="1499967.U27_04639"/>
<dbReference type="GO" id="GO:0005576">
    <property type="term" value="C:extracellular region"/>
    <property type="evidence" value="ECO:0007669"/>
    <property type="project" value="UniProtKB-SubCell"/>
</dbReference>
<dbReference type="Pfam" id="PF00703">
    <property type="entry name" value="Glyco_hydro_2"/>
    <property type="match status" value="1"/>
</dbReference>
<evidence type="ECO:0000256" key="14">
    <source>
        <dbReference type="ARBA" id="ARBA00041069"/>
    </source>
</evidence>
<evidence type="ECO:0000256" key="7">
    <source>
        <dbReference type="ARBA" id="ARBA00022525"/>
    </source>
</evidence>
<feature type="domain" description="Mannosidase Ig/CBM-like" evidence="19">
    <location>
        <begin position="659"/>
        <end position="749"/>
    </location>
</feature>
<dbReference type="InterPro" id="IPR041625">
    <property type="entry name" value="Beta-mannosidase_Ig"/>
</dbReference>
<feature type="domain" description="Beta-mannosidase Ig-fold" evidence="18">
    <location>
        <begin position="753"/>
        <end position="833"/>
    </location>
</feature>
<dbReference type="InterPro" id="IPR008979">
    <property type="entry name" value="Galactose-bd-like_sf"/>
</dbReference>
<reference evidence="21" key="1">
    <citation type="journal article" date="2015" name="PeerJ">
        <title>First genomic representation of candidate bacterial phylum KSB3 points to enhanced environmental sensing as a trigger of wastewater bulking.</title>
        <authorList>
            <person name="Sekiguchi Y."/>
            <person name="Ohashi A."/>
            <person name="Parks D.H."/>
            <person name="Yamauchi T."/>
            <person name="Tyson G.W."/>
            <person name="Hugenholtz P."/>
        </authorList>
    </citation>
    <scope>NUCLEOTIDE SEQUENCE [LARGE SCALE GENOMIC DNA]</scope>
</reference>
<keyword evidence="9 21" id="KW-0378">Hydrolase</keyword>
<evidence type="ECO:0000256" key="3">
    <source>
        <dbReference type="ARBA" id="ARBA00004613"/>
    </source>
</evidence>
<proteinExistence type="inferred from homology"/>
<dbReference type="Gene3D" id="3.20.20.80">
    <property type="entry name" value="Glycosidases"/>
    <property type="match status" value="1"/>
</dbReference>
<dbReference type="eggNOG" id="COG3250">
    <property type="taxonomic scope" value="Bacteria"/>
</dbReference>
<keyword evidence="8" id="KW-0732">Signal</keyword>
<evidence type="ECO:0000256" key="13">
    <source>
        <dbReference type="ARBA" id="ARBA00038429"/>
    </source>
</evidence>
<evidence type="ECO:0000256" key="12">
    <source>
        <dbReference type="ARBA" id="ARBA00023295"/>
    </source>
</evidence>
<dbReference type="GO" id="GO:0004567">
    <property type="term" value="F:beta-mannosidase activity"/>
    <property type="evidence" value="ECO:0007669"/>
    <property type="project" value="UniProtKB-EC"/>
</dbReference>
<evidence type="ECO:0000256" key="11">
    <source>
        <dbReference type="ARBA" id="ARBA00023228"/>
    </source>
</evidence>
<evidence type="ECO:0000256" key="9">
    <source>
        <dbReference type="ARBA" id="ARBA00022801"/>
    </source>
</evidence>
<gene>
    <name evidence="21" type="ORF">U27_04639</name>
</gene>
<dbReference type="SUPFAM" id="SSF49303">
    <property type="entry name" value="beta-Galactosidase/glucuronidase domain"/>
    <property type="match status" value="3"/>
</dbReference>
<evidence type="ECO:0000313" key="21">
    <source>
        <dbReference type="EMBL" id="GAK57672.1"/>
    </source>
</evidence>
<feature type="domain" description="Glycoside hydrolase family 2 immunoglobulin-like beta-sandwich" evidence="17">
    <location>
        <begin position="191"/>
        <end position="300"/>
    </location>
</feature>
<keyword evidence="7" id="KW-0964">Secreted</keyword>
<dbReference type="InterPro" id="IPR054593">
    <property type="entry name" value="Beta-mannosidase-like_N2"/>
</dbReference>
<dbReference type="FunFam" id="2.60.120.260:FF:000060">
    <property type="entry name" value="Probable beta-mannosidase"/>
    <property type="match status" value="1"/>
</dbReference>
<dbReference type="AlphaFoldDB" id="A0A081BZB7"/>
<dbReference type="InterPro" id="IPR036156">
    <property type="entry name" value="Beta-gal/glucu_dom_sf"/>
</dbReference>
<evidence type="ECO:0000256" key="2">
    <source>
        <dbReference type="ARBA" id="ARBA00004371"/>
    </source>
</evidence>
<feature type="domain" description="Beta-mannosidase-like galactose-binding" evidence="20">
    <location>
        <begin position="10"/>
        <end position="180"/>
    </location>
</feature>
<evidence type="ECO:0000259" key="20">
    <source>
        <dbReference type="Pfam" id="PF22666"/>
    </source>
</evidence>
<evidence type="ECO:0000256" key="16">
    <source>
        <dbReference type="SAM" id="MobiDB-lite"/>
    </source>
</evidence>
<evidence type="ECO:0000256" key="1">
    <source>
        <dbReference type="ARBA" id="ARBA00000829"/>
    </source>
</evidence>
<accession>A0A081BZB7</accession>
<evidence type="ECO:0000256" key="4">
    <source>
        <dbReference type="ARBA" id="ARBA00004740"/>
    </source>
</evidence>
<keyword evidence="11" id="KW-0458">Lysosome</keyword>
<dbReference type="EMBL" id="DF820466">
    <property type="protein sequence ID" value="GAK57672.1"/>
    <property type="molecule type" value="Genomic_DNA"/>
</dbReference>
<feature type="region of interest" description="Disordered" evidence="16">
    <location>
        <begin position="473"/>
        <end position="492"/>
    </location>
</feature>
<evidence type="ECO:0000259" key="18">
    <source>
        <dbReference type="Pfam" id="PF17753"/>
    </source>
</evidence>
<dbReference type="PANTHER" id="PTHR43730">
    <property type="entry name" value="BETA-MANNOSIDASE"/>
    <property type="match status" value="1"/>
</dbReference>
<protein>
    <recommendedName>
        <fullName evidence="14">Beta-mannosidase B</fullName>
        <ecNumber evidence="6">3.2.1.25</ecNumber>
    </recommendedName>
    <alternativeName>
        <fullName evidence="15">Mannanase B</fullName>
    </alternativeName>
</protein>